<feature type="signal peptide" evidence="1">
    <location>
        <begin position="1"/>
        <end position="23"/>
    </location>
</feature>
<dbReference type="SUPFAM" id="SSF56281">
    <property type="entry name" value="Metallo-hydrolase/oxidoreductase"/>
    <property type="match status" value="1"/>
</dbReference>
<dbReference type="GeneID" id="98062377"/>
<evidence type="ECO:0000256" key="1">
    <source>
        <dbReference type="SAM" id="SignalP"/>
    </source>
</evidence>
<dbReference type="PANTHER" id="PTHR30619:SF1">
    <property type="entry name" value="RECOMBINATION PROTEIN 2"/>
    <property type="match status" value="1"/>
</dbReference>
<dbReference type="InterPro" id="IPR001279">
    <property type="entry name" value="Metallo-B-lactamas"/>
</dbReference>
<dbReference type="Pfam" id="PF00753">
    <property type="entry name" value="Lactamase_B"/>
    <property type="match status" value="1"/>
</dbReference>
<sequence length="294" mass="31689">MKRFKTNILFSILLIFTISFLTSCTGSHNSPYTDGSGNLPASGVYGAILNTGKSDAIILTVDGETMVIDAGETENGDDVLAHLKSCGIDNIKYFLITHFDNDHVGGAAAVVSGTSVKNVIIPDYVRDSKNYNSFMNALNAKNIEPLTLKNDINISLGNAVISLYPSKRTEPYTKDEDDNAFSIVSIAEYNGVRLLFAGDAESERIEELLNSGIELGCDFIKVPHHGKKDGNESLELAEAVSAKYAVITDSGGEPASEKVLKAYKDLGTEVFETKNGAVYFKIDDNGPEVIIAET</sequence>
<organism evidence="3 4">
    <name type="scientific">Monoglobus pectinilyticus</name>
    <dbReference type="NCBI Taxonomy" id="1981510"/>
    <lineage>
        <taxon>Bacteria</taxon>
        <taxon>Bacillati</taxon>
        <taxon>Bacillota</taxon>
        <taxon>Clostridia</taxon>
        <taxon>Monoglobales</taxon>
        <taxon>Monoglobaceae</taxon>
        <taxon>Monoglobus</taxon>
    </lineage>
</organism>
<dbReference type="OrthoDB" id="9783680at2"/>
<evidence type="ECO:0000313" key="3">
    <source>
        <dbReference type="EMBL" id="AUO19134.1"/>
    </source>
</evidence>
<name>A0A2K9P1J3_9FIRM</name>
<dbReference type="EMBL" id="CP020991">
    <property type="protein sequence ID" value="AUO19134.1"/>
    <property type="molecule type" value="Genomic_DNA"/>
</dbReference>
<dbReference type="InterPro" id="IPR036866">
    <property type="entry name" value="RibonucZ/Hydroxyglut_hydro"/>
</dbReference>
<dbReference type="PANTHER" id="PTHR30619">
    <property type="entry name" value="DNA INTERNALIZATION/COMPETENCE PROTEIN COMEC/REC2"/>
    <property type="match status" value="1"/>
</dbReference>
<evidence type="ECO:0000313" key="4">
    <source>
        <dbReference type="Proteomes" id="UP000235589"/>
    </source>
</evidence>
<reference evidence="3 4" key="1">
    <citation type="submission" date="2017-04" db="EMBL/GenBank/DDBJ databases">
        <title>Monoglobus pectinilyticus 14 draft genome.</title>
        <authorList>
            <person name="Kim C."/>
            <person name="Rosendale D.I."/>
            <person name="Kelly W.J."/>
            <person name="Tannock G.W."/>
            <person name="Patchett M.L."/>
            <person name="Jordens J.Z."/>
        </authorList>
    </citation>
    <scope>NUCLEOTIDE SEQUENCE [LARGE SCALE GENOMIC DNA]</scope>
    <source>
        <strain evidence="3 4">14</strain>
    </source>
</reference>
<keyword evidence="1" id="KW-0732">Signal</keyword>
<dbReference type="RefSeq" id="WP_102365361.1">
    <property type="nucleotide sequence ID" value="NZ_CP020991.1"/>
</dbReference>
<proteinExistence type="predicted"/>
<dbReference type="PROSITE" id="PS51257">
    <property type="entry name" value="PROKAR_LIPOPROTEIN"/>
    <property type="match status" value="1"/>
</dbReference>
<gene>
    <name evidence="3" type="ORF">B9O19_00963</name>
</gene>
<dbReference type="Proteomes" id="UP000235589">
    <property type="component" value="Chromosome"/>
</dbReference>
<accession>A0A2K9P1J3</accession>
<dbReference type="KEGG" id="mpec:B9O19_00963"/>
<keyword evidence="4" id="KW-1185">Reference proteome</keyword>
<dbReference type="AlphaFoldDB" id="A0A2K9P1J3"/>
<feature type="domain" description="Metallo-beta-lactamase" evidence="2">
    <location>
        <begin position="52"/>
        <end position="236"/>
    </location>
</feature>
<feature type="chain" id="PRO_5038917632" evidence="1">
    <location>
        <begin position="24"/>
        <end position="294"/>
    </location>
</feature>
<dbReference type="Gene3D" id="3.60.15.10">
    <property type="entry name" value="Ribonuclease Z/Hydroxyacylglutathione hydrolase-like"/>
    <property type="match status" value="1"/>
</dbReference>
<evidence type="ECO:0000259" key="2">
    <source>
        <dbReference type="Pfam" id="PF00753"/>
    </source>
</evidence>
<protein>
    <submittedName>
        <fullName evidence="3">Metallo-beta-lactamase superfamily exported protein</fullName>
    </submittedName>
</protein>
<dbReference type="InterPro" id="IPR035681">
    <property type="entry name" value="ComA-like_MBL"/>
</dbReference>
<dbReference type="CDD" id="cd07731">
    <property type="entry name" value="ComA-like_MBL-fold"/>
    <property type="match status" value="1"/>
</dbReference>
<dbReference type="InterPro" id="IPR052159">
    <property type="entry name" value="Competence_DNA_uptake"/>
</dbReference>